<feature type="region of interest" description="Disordered" evidence="1">
    <location>
        <begin position="41"/>
        <end position="62"/>
    </location>
</feature>
<gene>
    <name evidence="2" type="ORF">RND81_12G158200</name>
</gene>
<dbReference type="PANTHER" id="PTHR33193:SF13">
    <property type="entry name" value="EXPRESSED PROTEIN"/>
    <property type="match status" value="1"/>
</dbReference>
<dbReference type="Proteomes" id="UP001443914">
    <property type="component" value="Unassembled WGS sequence"/>
</dbReference>
<dbReference type="Pfam" id="PF12023">
    <property type="entry name" value="DUF3511"/>
    <property type="match status" value="1"/>
</dbReference>
<keyword evidence="3" id="KW-1185">Reference proteome</keyword>
<sequence length="112" mass="13123">MNSSSSPQKHSYGYGGDRRVELYDINQTTRVDQMYVARSRAHCPPSGLRKAPQQQSSSMVHSVKAWYNNPEQKRKRRVAKYKIYSIEGKMKASFKKGFRWFKRKCSRVLHGH</sequence>
<evidence type="ECO:0008006" key="4">
    <source>
        <dbReference type="Google" id="ProtNLM"/>
    </source>
</evidence>
<comment type="caution">
    <text evidence="2">The sequence shown here is derived from an EMBL/GenBank/DDBJ whole genome shotgun (WGS) entry which is preliminary data.</text>
</comment>
<organism evidence="2 3">
    <name type="scientific">Saponaria officinalis</name>
    <name type="common">Common soapwort</name>
    <name type="synonym">Lychnis saponaria</name>
    <dbReference type="NCBI Taxonomy" id="3572"/>
    <lineage>
        <taxon>Eukaryota</taxon>
        <taxon>Viridiplantae</taxon>
        <taxon>Streptophyta</taxon>
        <taxon>Embryophyta</taxon>
        <taxon>Tracheophyta</taxon>
        <taxon>Spermatophyta</taxon>
        <taxon>Magnoliopsida</taxon>
        <taxon>eudicotyledons</taxon>
        <taxon>Gunneridae</taxon>
        <taxon>Pentapetalae</taxon>
        <taxon>Caryophyllales</taxon>
        <taxon>Caryophyllaceae</taxon>
        <taxon>Caryophylleae</taxon>
        <taxon>Saponaria</taxon>
    </lineage>
</organism>
<proteinExistence type="predicted"/>
<evidence type="ECO:0000313" key="2">
    <source>
        <dbReference type="EMBL" id="KAK9673292.1"/>
    </source>
</evidence>
<name>A0AAW1HB33_SAPOF</name>
<dbReference type="PANTHER" id="PTHR33193">
    <property type="entry name" value="DOMAIN PROTEIN, PUTATIVE (DUF3511)-RELATED"/>
    <property type="match status" value="1"/>
</dbReference>
<reference evidence="2" key="1">
    <citation type="submission" date="2024-03" db="EMBL/GenBank/DDBJ databases">
        <title>WGS assembly of Saponaria officinalis var. Norfolk2.</title>
        <authorList>
            <person name="Jenkins J."/>
            <person name="Shu S."/>
            <person name="Grimwood J."/>
            <person name="Barry K."/>
            <person name="Goodstein D."/>
            <person name="Schmutz J."/>
            <person name="Leebens-Mack J."/>
            <person name="Osbourn A."/>
        </authorList>
    </citation>
    <scope>NUCLEOTIDE SEQUENCE [LARGE SCALE GENOMIC DNA]</scope>
    <source>
        <strain evidence="2">JIC</strain>
    </source>
</reference>
<evidence type="ECO:0000313" key="3">
    <source>
        <dbReference type="Proteomes" id="UP001443914"/>
    </source>
</evidence>
<dbReference type="AlphaFoldDB" id="A0AAW1HB33"/>
<accession>A0AAW1HB33</accession>
<evidence type="ECO:0000256" key="1">
    <source>
        <dbReference type="SAM" id="MobiDB-lite"/>
    </source>
</evidence>
<dbReference type="EMBL" id="JBDFQZ010000012">
    <property type="protein sequence ID" value="KAK9673292.1"/>
    <property type="molecule type" value="Genomic_DNA"/>
</dbReference>
<protein>
    <recommendedName>
        <fullName evidence="4">DUF3511 domain protein</fullName>
    </recommendedName>
</protein>
<dbReference type="InterPro" id="IPR021899">
    <property type="entry name" value="DUF3511"/>
</dbReference>